<dbReference type="InterPro" id="IPR010035">
    <property type="entry name" value="Thi_S"/>
</dbReference>
<dbReference type="Pfam" id="PF02597">
    <property type="entry name" value="ThiS"/>
    <property type="match status" value="1"/>
</dbReference>
<sequence length="63" mass="6578">MPIHLNGQPREDLHTIAEAVAAITTATKGVAVAVNSEVVPKSQWGQELNDGDKVEILTATQGG</sequence>
<evidence type="ECO:0000313" key="1">
    <source>
        <dbReference type="EMBL" id="QSB06128.1"/>
    </source>
</evidence>
<dbReference type="AlphaFoldDB" id="A0A895XWW8"/>
<dbReference type="NCBIfam" id="TIGR01683">
    <property type="entry name" value="thiS"/>
    <property type="match status" value="1"/>
</dbReference>
<protein>
    <submittedName>
        <fullName evidence="1">Sulfur carrier protein ThiS</fullName>
    </submittedName>
</protein>
<gene>
    <name evidence="1" type="primary">thiS</name>
    <name evidence="1" type="ORF">JQS30_04205</name>
</gene>
<dbReference type="Gene3D" id="3.10.20.30">
    <property type="match status" value="1"/>
</dbReference>
<dbReference type="InterPro" id="IPR016155">
    <property type="entry name" value="Mopterin_synth/thiamin_S_b"/>
</dbReference>
<organism evidence="1 2">
    <name type="scientific">Natronoglycomyces albus</name>
    <dbReference type="NCBI Taxonomy" id="2811108"/>
    <lineage>
        <taxon>Bacteria</taxon>
        <taxon>Bacillati</taxon>
        <taxon>Actinomycetota</taxon>
        <taxon>Actinomycetes</taxon>
        <taxon>Glycomycetales</taxon>
        <taxon>Glycomycetaceae</taxon>
        <taxon>Natronoglycomyces</taxon>
    </lineage>
</organism>
<accession>A0A895XWW8</accession>
<dbReference type="CDD" id="cd00565">
    <property type="entry name" value="Ubl_ThiS"/>
    <property type="match status" value="1"/>
</dbReference>
<dbReference type="SUPFAM" id="SSF54285">
    <property type="entry name" value="MoaD/ThiS"/>
    <property type="match status" value="1"/>
</dbReference>
<dbReference type="PANTHER" id="PTHR34472">
    <property type="entry name" value="SULFUR CARRIER PROTEIN THIS"/>
    <property type="match status" value="1"/>
</dbReference>
<name>A0A895XWW8_9ACTN</name>
<dbReference type="KEGG" id="nav:JQS30_04205"/>
<proteinExistence type="predicted"/>
<dbReference type="InterPro" id="IPR003749">
    <property type="entry name" value="ThiS/MoaD-like"/>
</dbReference>
<keyword evidence="2" id="KW-1185">Reference proteome</keyword>
<reference evidence="1" key="1">
    <citation type="submission" date="2021-02" db="EMBL/GenBank/DDBJ databases">
        <title>Natronoglycomyces albus gen. nov., sp. nov, a haloalkaliphilic actinobacterium from a soda solonchak soil.</title>
        <authorList>
            <person name="Sorokin D.Y."/>
            <person name="Khijniak T.V."/>
            <person name="Zakharycheva A.P."/>
            <person name="Boueva O.V."/>
            <person name="Ariskina E.V."/>
            <person name="Hahnke R.L."/>
            <person name="Bunk B."/>
            <person name="Sproer C."/>
            <person name="Schumann P."/>
            <person name="Evtushenko L.I."/>
            <person name="Kublanov I.V."/>
        </authorList>
    </citation>
    <scope>NUCLEOTIDE SEQUENCE</scope>
    <source>
        <strain evidence="1">DSM 106290</strain>
    </source>
</reference>
<dbReference type="InterPro" id="IPR012675">
    <property type="entry name" value="Beta-grasp_dom_sf"/>
</dbReference>
<dbReference type="PANTHER" id="PTHR34472:SF1">
    <property type="entry name" value="SULFUR CARRIER PROTEIN THIS"/>
    <property type="match status" value="1"/>
</dbReference>
<dbReference type="RefSeq" id="WP_213172139.1">
    <property type="nucleotide sequence ID" value="NZ_CP070496.1"/>
</dbReference>
<evidence type="ECO:0000313" key="2">
    <source>
        <dbReference type="Proteomes" id="UP000662939"/>
    </source>
</evidence>
<dbReference type="EMBL" id="CP070496">
    <property type="protein sequence ID" value="QSB06128.1"/>
    <property type="molecule type" value="Genomic_DNA"/>
</dbReference>
<dbReference type="Proteomes" id="UP000662939">
    <property type="component" value="Chromosome"/>
</dbReference>